<evidence type="ECO:0000313" key="1">
    <source>
        <dbReference type="EMBL" id="GBO43742.1"/>
    </source>
</evidence>
<dbReference type="Proteomes" id="UP000499080">
    <property type="component" value="Unassembled WGS sequence"/>
</dbReference>
<feature type="non-terminal residue" evidence="1">
    <location>
        <position position="1"/>
    </location>
</feature>
<sequence length="133" mass="15151">IAQVHEFHPPSLDIDNAYINTRSNGTLRIVCIGKYPLAWETPVSGILTNGSRLSIIPSVNISDNLNKYESTLILEDLEFDDTGYYVCYYEGSNDTSSPENSTSIYVFVNGRYSDLCGLNNRHYYIFHSRDWHS</sequence>
<dbReference type="EMBL" id="BGPR01070283">
    <property type="protein sequence ID" value="GBO43742.1"/>
    <property type="molecule type" value="Genomic_DNA"/>
</dbReference>
<evidence type="ECO:0008006" key="3">
    <source>
        <dbReference type="Google" id="ProtNLM"/>
    </source>
</evidence>
<accession>A0A4Y2X6Y2</accession>
<gene>
    <name evidence="1" type="ORF">AVEN_109893_1</name>
</gene>
<dbReference type="Gene3D" id="2.60.40.10">
    <property type="entry name" value="Immunoglobulins"/>
    <property type="match status" value="1"/>
</dbReference>
<comment type="caution">
    <text evidence="1">The sequence shown here is derived from an EMBL/GenBank/DDBJ whole genome shotgun (WGS) entry which is preliminary data.</text>
</comment>
<dbReference type="OrthoDB" id="8778219at2759"/>
<reference evidence="1 2" key="1">
    <citation type="journal article" date="2019" name="Sci. Rep.">
        <title>Orb-weaving spider Araneus ventricosus genome elucidates the spidroin gene catalogue.</title>
        <authorList>
            <person name="Kono N."/>
            <person name="Nakamura H."/>
            <person name="Ohtoshi R."/>
            <person name="Moran D.A.P."/>
            <person name="Shinohara A."/>
            <person name="Yoshida Y."/>
            <person name="Fujiwara M."/>
            <person name="Mori M."/>
            <person name="Tomita M."/>
            <person name="Arakawa K."/>
        </authorList>
    </citation>
    <scope>NUCLEOTIDE SEQUENCE [LARGE SCALE GENOMIC DNA]</scope>
</reference>
<protein>
    <recommendedName>
        <fullName evidence="3">Ig-like domain-containing protein</fullName>
    </recommendedName>
</protein>
<organism evidence="1 2">
    <name type="scientific">Araneus ventricosus</name>
    <name type="common">Orbweaver spider</name>
    <name type="synonym">Epeira ventricosa</name>
    <dbReference type="NCBI Taxonomy" id="182803"/>
    <lineage>
        <taxon>Eukaryota</taxon>
        <taxon>Metazoa</taxon>
        <taxon>Ecdysozoa</taxon>
        <taxon>Arthropoda</taxon>
        <taxon>Chelicerata</taxon>
        <taxon>Arachnida</taxon>
        <taxon>Araneae</taxon>
        <taxon>Araneomorphae</taxon>
        <taxon>Entelegynae</taxon>
        <taxon>Araneoidea</taxon>
        <taxon>Araneidae</taxon>
        <taxon>Araneus</taxon>
    </lineage>
</organism>
<dbReference type="AlphaFoldDB" id="A0A4Y2X6Y2"/>
<dbReference type="InterPro" id="IPR013783">
    <property type="entry name" value="Ig-like_fold"/>
</dbReference>
<evidence type="ECO:0000313" key="2">
    <source>
        <dbReference type="Proteomes" id="UP000499080"/>
    </source>
</evidence>
<name>A0A4Y2X6Y2_ARAVE</name>
<keyword evidence="2" id="KW-1185">Reference proteome</keyword>
<proteinExistence type="predicted"/>
<dbReference type="InterPro" id="IPR036179">
    <property type="entry name" value="Ig-like_dom_sf"/>
</dbReference>
<dbReference type="SUPFAM" id="SSF48726">
    <property type="entry name" value="Immunoglobulin"/>
    <property type="match status" value="1"/>
</dbReference>